<dbReference type="VEuPathDB" id="VectorBase:LLOJ001948"/>
<dbReference type="InterPro" id="IPR043001">
    <property type="entry name" value="IP5_2-K_N_lobe"/>
</dbReference>
<comment type="domain">
    <text evidence="7">The EXKPK motif is conserved in inositol-pentakisphosphate 2-kinases of both family 1 and 2.</text>
</comment>
<dbReference type="EMBL" id="AJWK01006502">
    <property type="status" value="NOT_ANNOTATED_CDS"/>
    <property type="molecule type" value="Genomic_DNA"/>
</dbReference>
<sequence>MIYPREVHESSTSHCCVVENAMGRSKRRARKNNTTVILAIVSKSDGKTENLSRDRLVYRAEGNANLVLAIPDLGQVLRLRKSPTNCDLEAPSIDHVIMVTEYARIVGSLFAREFTIEPQLVLLRIPNYDTVNRWLNQFRPSVRCDKEIRCRAGILYPDLAILRRDLLPPDIQVTGETYCVEIKPKQGWMFPEETFKALFPDLSAKLCRFCAMQYLKLVKKTIKRVSNYCPIDLFSGDRDRMLRALRGLVETPQNNFRMWRSGQLIYGDGIDCGLQDALEDTMLQGDPSKNLDNFLQLLLTAILNDSTGTTVPNESHPLPRGSILKQILDVQMFAQDNLTTTVDGASIDEEQSFGNVAQILAKRRSTSENWLESLSGAEKYFLGATALDCSLMMTFQKVTAGGDTEERHTIRVGDERFAVSMTVMDLDPKADSHPTKYLKQTRMSYKAYKDFGGSDKIC</sequence>
<comment type="catalytic activity">
    <reaction evidence="7">
        <text>1D-myo-inositol 1,3,4,5,6-pentakisphosphate + ATP = 1D-myo-inositol hexakisphosphate + ADP + H(+)</text>
        <dbReference type="Rhea" id="RHEA:20313"/>
        <dbReference type="ChEBI" id="CHEBI:15378"/>
        <dbReference type="ChEBI" id="CHEBI:30616"/>
        <dbReference type="ChEBI" id="CHEBI:57733"/>
        <dbReference type="ChEBI" id="CHEBI:58130"/>
        <dbReference type="ChEBI" id="CHEBI:456216"/>
        <dbReference type="EC" id="2.7.1.158"/>
    </reaction>
</comment>
<dbReference type="PANTHER" id="PTHR14456:SF2">
    <property type="entry name" value="INOSITOL-PENTAKISPHOSPHATE 2-KINASE"/>
    <property type="match status" value="1"/>
</dbReference>
<accession>A0A1B0FV06</accession>
<keyword evidence="6 7" id="KW-0067">ATP-binding</keyword>
<evidence type="ECO:0000256" key="2">
    <source>
        <dbReference type="ARBA" id="ARBA00012023"/>
    </source>
</evidence>
<dbReference type="Gene3D" id="3.30.200.110">
    <property type="entry name" value="Inositol-pentakisphosphate 2-kinase, N-lobe"/>
    <property type="match status" value="1"/>
</dbReference>
<dbReference type="PANTHER" id="PTHR14456">
    <property type="entry name" value="INOSITOL POLYPHOSPHATE KINASE 1"/>
    <property type="match status" value="1"/>
</dbReference>
<proteinExistence type="inferred from homology"/>
<dbReference type="EC" id="2.7.1.158" evidence="2 7"/>
<protein>
    <recommendedName>
        <fullName evidence="2 7">Inositol-pentakisphosphate 2-kinase</fullName>
        <ecNumber evidence="2 7">2.7.1.158</ecNumber>
    </recommendedName>
</protein>
<evidence type="ECO:0000256" key="3">
    <source>
        <dbReference type="ARBA" id="ARBA00022679"/>
    </source>
</evidence>
<dbReference type="EnsemblMetazoa" id="LLOJ001948-RA">
    <property type="protein sequence ID" value="LLOJ001948-PA"/>
    <property type="gene ID" value="LLOJ001948"/>
</dbReference>
<dbReference type="GO" id="GO:0005524">
    <property type="term" value="F:ATP binding"/>
    <property type="evidence" value="ECO:0007669"/>
    <property type="project" value="UniProtKB-KW"/>
</dbReference>
<comment type="function">
    <text evidence="7">Phosphorylates Ins(1,3,4,5,6)P5 at position 2 to form Ins(1,2,3,4,5,6)P6 (InsP6 or phytate).</text>
</comment>
<keyword evidence="4 7" id="KW-0547">Nucleotide-binding</keyword>
<evidence type="ECO:0000256" key="7">
    <source>
        <dbReference type="RuleBase" id="RU364126"/>
    </source>
</evidence>
<name>A0A1B0FV06_LUTLO</name>
<reference evidence="8" key="1">
    <citation type="submission" date="2020-05" db="UniProtKB">
        <authorList>
            <consortium name="EnsemblMetazoa"/>
        </authorList>
    </citation>
    <scope>IDENTIFICATION</scope>
    <source>
        <strain evidence="8">Jacobina</strain>
    </source>
</reference>
<dbReference type="GO" id="GO:0035299">
    <property type="term" value="F:inositol-1,3,4,5,6-pentakisphosphate 2-kinase activity"/>
    <property type="evidence" value="ECO:0007669"/>
    <property type="project" value="UniProtKB-EC"/>
</dbReference>
<comment type="similarity">
    <text evidence="1">Belongs to the IPK1 type 2 family.</text>
</comment>
<evidence type="ECO:0000256" key="4">
    <source>
        <dbReference type="ARBA" id="ARBA00022741"/>
    </source>
</evidence>
<dbReference type="AlphaFoldDB" id="A0A1B0FV06"/>
<evidence type="ECO:0000256" key="6">
    <source>
        <dbReference type="ARBA" id="ARBA00022840"/>
    </source>
</evidence>
<evidence type="ECO:0000313" key="9">
    <source>
        <dbReference type="Proteomes" id="UP000092461"/>
    </source>
</evidence>
<dbReference type="GO" id="GO:0032958">
    <property type="term" value="P:inositol phosphate biosynthetic process"/>
    <property type="evidence" value="ECO:0007669"/>
    <property type="project" value="TreeGrafter"/>
</dbReference>
<keyword evidence="5 7" id="KW-0418">Kinase</keyword>
<keyword evidence="9" id="KW-1185">Reference proteome</keyword>
<keyword evidence="3 7" id="KW-0808">Transferase</keyword>
<dbReference type="InterPro" id="IPR009286">
    <property type="entry name" value="Ins_P5_2-kin"/>
</dbReference>
<dbReference type="Proteomes" id="UP000092461">
    <property type="component" value="Unassembled WGS sequence"/>
</dbReference>
<organism evidence="8 9">
    <name type="scientific">Lutzomyia longipalpis</name>
    <name type="common">Sand fly</name>
    <dbReference type="NCBI Taxonomy" id="7200"/>
    <lineage>
        <taxon>Eukaryota</taxon>
        <taxon>Metazoa</taxon>
        <taxon>Ecdysozoa</taxon>
        <taxon>Arthropoda</taxon>
        <taxon>Hexapoda</taxon>
        <taxon>Insecta</taxon>
        <taxon>Pterygota</taxon>
        <taxon>Neoptera</taxon>
        <taxon>Endopterygota</taxon>
        <taxon>Diptera</taxon>
        <taxon>Nematocera</taxon>
        <taxon>Psychodoidea</taxon>
        <taxon>Psychodidae</taxon>
        <taxon>Lutzomyia</taxon>
        <taxon>Lutzomyia</taxon>
    </lineage>
</organism>
<dbReference type="GO" id="GO:0005634">
    <property type="term" value="C:nucleus"/>
    <property type="evidence" value="ECO:0007669"/>
    <property type="project" value="TreeGrafter"/>
</dbReference>
<evidence type="ECO:0000313" key="8">
    <source>
        <dbReference type="EnsemblMetazoa" id="LLOJ001948-PA"/>
    </source>
</evidence>
<evidence type="ECO:0000256" key="1">
    <source>
        <dbReference type="ARBA" id="ARBA00007229"/>
    </source>
</evidence>
<dbReference type="VEuPathDB" id="VectorBase:LLONM1_011490"/>
<evidence type="ECO:0000256" key="5">
    <source>
        <dbReference type="ARBA" id="ARBA00022777"/>
    </source>
</evidence>
<dbReference type="Pfam" id="PF06090">
    <property type="entry name" value="Ins_P5_2-kin"/>
    <property type="match status" value="1"/>
</dbReference>